<dbReference type="InterPro" id="IPR045520">
    <property type="entry name" value="GPAT/DHAPAT_C"/>
</dbReference>
<evidence type="ECO:0000256" key="4">
    <source>
        <dbReference type="ARBA" id="ARBA00023136"/>
    </source>
</evidence>
<comment type="subcellular location">
    <subcellularLocation>
        <location evidence="1">Endomembrane system</location>
        <topology evidence="1">Peripheral membrane protein</topology>
    </subcellularLocation>
</comment>
<feature type="coiled-coil region" evidence="6">
    <location>
        <begin position="52"/>
        <end position="79"/>
    </location>
</feature>
<evidence type="ECO:0000256" key="5">
    <source>
        <dbReference type="ARBA" id="ARBA00023315"/>
    </source>
</evidence>
<keyword evidence="3 8" id="KW-0808">Transferase</keyword>
<dbReference type="PANTHER" id="PTHR12563:SF17">
    <property type="entry name" value="DIHYDROXYACETONE PHOSPHATE ACYLTRANSFERASE"/>
    <property type="match status" value="1"/>
</dbReference>
<comment type="similarity">
    <text evidence="2">Belongs to the GPAT/DAPAT family.</text>
</comment>
<sequence>MSLGERLAIADNLDRVHARKALQRVGIFGEATSALPTDRPEVAELLADDTFAAGLEALARKYNLELDDVKADAAAYLREMSAVHSDRAGKMWERFGGWLNRAHDIVVDEEEARRLRGLSKKHSLLFLFSHRSYLDGFILPVTLAAHGISAPFTMGGANLNFFPFGAIASRTGVVFIRRSTSDLPVYRLALRSYIGQLIRNRQNLCWSIEGGRTRTGKLRPPVYGILRYVADAVEASTGPDALIVPVSFVYEQLHEVSMMTSEARGGNKRPEDLRWLVNFARSQGEHLGRAYLDFGTPIPVRERLAELRGEDPDGAHIVERIALDTCHRINRATPVTATAIVCVAMLAADRALSLDEVLGTVSPLARYIERRQWQVAGALNLTDRATVRRTLQELVSSGVLTSYEGGTETIWDIGPQKHLVAAFYRNTAVHILVDRSIGELALVAATESDNGARAALDETLRLRDLLKFDFFFSSRPDFAEEMRTELATIDADAAARIDKFDAEEARIWLEKGKPLIAHLVLRPYLDAYHVVADRLAALEDDDEFDEKQFLDECLRVGKQWAMQKRIASEESVSLELFKPALRLARHRGLVESTAPELAKRRTEFASELAETVRQVNQVAAMSQAHTGRS</sequence>
<keyword evidence="6" id="KW-0175">Coiled coil</keyword>
<evidence type="ECO:0000256" key="2">
    <source>
        <dbReference type="ARBA" id="ARBA00007937"/>
    </source>
</evidence>
<organism evidence="8 9">
    <name type="scientific">Antrihabitans stalactiti</name>
    <dbReference type="NCBI Taxonomy" id="2584121"/>
    <lineage>
        <taxon>Bacteria</taxon>
        <taxon>Bacillati</taxon>
        <taxon>Actinomycetota</taxon>
        <taxon>Actinomycetes</taxon>
        <taxon>Mycobacteriales</taxon>
        <taxon>Nocardiaceae</taxon>
        <taxon>Antrihabitans</taxon>
    </lineage>
</organism>
<proteinExistence type="inferred from homology"/>
<dbReference type="PIRSF" id="PIRSF000437">
    <property type="entry name" value="GPAT_DHAPAT"/>
    <property type="match status" value="1"/>
</dbReference>
<dbReference type="Proteomes" id="UP000535543">
    <property type="component" value="Unassembled WGS sequence"/>
</dbReference>
<reference evidence="8 9" key="2">
    <citation type="submission" date="2020-06" db="EMBL/GenBank/DDBJ databases">
        <title>Antribacter stalactiti gen. nov., sp. nov., a new member of the family Nacardiaceae isolated from a cave.</title>
        <authorList>
            <person name="Kim I.S."/>
        </authorList>
    </citation>
    <scope>NUCLEOTIDE SEQUENCE [LARGE SCALE GENOMIC DNA]</scope>
    <source>
        <strain evidence="8 9">YC2-7</strain>
    </source>
</reference>
<dbReference type="InterPro" id="IPR002123">
    <property type="entry name" value="Plipid/glycerol_acylTrfase"/>
</dbReference>
<dbReference type="EMBL" id="VCQU01000001">
    <property type="protein sequence ID" value="NMN93499.1"/>
    <property type="molecule type" value="Genomic_DNA"/>
</dbReference>
<evidence type="ECO:0000313" key="8">
    <source>
        <dbReference type="EMBL" id="NMN93499.1"/>
    </source>
</evidence>
<dbReference type="GO" id="GO:0005886">
    <property type="term" value="C:plasma membrane"/>
    <property type="evidence" value="ECO:0007669"/>
    <property type="project" value="TreeGrafter"/>
</dbReference>
<dbReference type="AlphaFoldDB" id="A0A848K518"/>
<evidence type="ECO:0000256" key="3">
    <source>
        <dbReference type="ARBA" id="ARBA00022679"/>
    </source>
</evidence>
<accession>A0A848K518</accession>
<dbReference type="Pfam" id="PF19277">
    <property type="entry name" value="GPAT_C"/>
    <property type="match status" value="1"/>
</dbReference>
<dbReference type="InterPro" id="IPR041728">
    <property type="entry name" value="GPAT/DHAPAT_LPLAT"/>
</dbReference>
<evidence type="ECO:0000259" key="7">
    <source>
        <dbReference type="SMART" id="SM00563"/>
    </source>
</evidence>
<dbReference type="GO" id="GO:0008374">
    <property type="term" value="F:O-acyltransferase activity"/>
    <property type="evidence" value="ECO:0007669"/>
    <property type="project" value="InterPro"/>
</dbReference>
<dbReference type="SUPFAM" id="SSF69593">
    <property type="entry name" value="Glycerol-3-phosphate (1)-acyltransferase"/>
    <property type="match status" value="1"/>
</dbReference>
<dbReference type="GO" id="GO:0006629">
    <property type="term" value="P:lipid metabolic process"/>
    <property type="evidence" value="ECO:0007669"/>
    <property type="project" value="InterPro"/>
</dbReference>
<dbReference type="NCBIfam" id="NF008883">
    <property type="entry name" value="PRK11915.1"/>
    <property type="match status" value="1"/>
</dbReference>
<gene>
    <name evidence="8" type="ORF">FGL95_00425</name>
</gene>
<name>A0A848K518_9NOCA</name>
<feature type="domain" description="Phospholipid/glycerol acyltransferase" evidence="7">
    <location>
        <begin position="124"/>
        <end position="251"/>
    </location>
</feature>
<reference evidence="8 9" key="1">
    <citation type="submission" date="2019-05" db="EMBL/GenBank/DDBJ databases">
        <authorList>
            <person name="Lee S.D."/>
        </authorList>
    </citation>
    <scope>NUCLEOTIDE SEQUENCE [LARGE SCALE GENOMIC DNA]</scope>
    <source>
        <strain evidence="8 9">YC2-7</strain>
    </source>
</reference>
<dbReference type="CDD" id="cd07993">
    <property type="entry name" value="LPLAT_DHAPAT-like"/>
    <property type="match status" value="1"/>
</dbReference>
<protein>
    <submittedName>
        <fullName evidence="8">Lysophospholipid acyltransferase</fullName>
    </submittedName>
</protein>
<dbReference type="Pfam" id="PF01553">
    <property type="entry name" value="Acyltransferase"/>
    <property type="match status" value="1"/>
</dbReference>
<evidence type="ECO:0000313" key="9">
    <source>
        <dbReference type="Proteomes" id="UP000535543"/>
    </source>
</evidence>
<keyword evidence="9" id="KW-1185">Reference proteome</keyword>
<dbReference type="RefSeq" id="WP_169584210.1">
    <property type="nucleotide sequence ID" value="NZ_VCQU01000001.1"/>
</dbReference>
<dbReference type="PANTHER" id="PTHR12563">
    <property type="entry name" value="GLYCEROL-3-PHOSPHATE ACYLTRANSFERASE"/>
    <property type="match status" value="1"/>
</dbReference>
<keyword evidence="4" id="KW-0472">Membrane</keyword>
<keyword evidence="5 8" id="KW-0012">Acyltransferase</keyword>
<dbReference type="SMART" id="SM00563">
    <property type="entry name" value="PlsC"/>
    <property type="match status" value="1"/>
</dbReference>
<comment type="caution">
    <text evidence="8">The sequence shown here is derived from an EMBL/GenBank/DDBJ whole genome shotgun (WGS) entry which is preliminary data.</text>
</comment>
<evidence type="ECO:0000256" key="6">
    <source>
        <dbReference type="SAM" id="Coils"/>
    </source>
</evidence>
<evidence type="ECO:0000256" key="1">
    <source>
        <dbReference type="ARBA" id="ARBA00004184"/>
    </source>
</evidence>
<dbReference type="InterPro" id="IPR022284">
    <property type="entry name" value="GPAT/DHAPAT"/>
</dbReference>
<dbReference type="GO" id="GO:0012505">
    <property type="term" value="C:endomembrane system"/>
    <property type="evidence" value="ECO:0007669"/>
    <property type="project" value="UniProtKB-SubCell"/>
</dbReference>